<dbReference type="Proteomes" id="UP001172101">
    <property type="component" value="Unassembled WGS sequence"/>
</dbReference>
<accession>A0AA40B560</accession>
<feature type="region of interest" description="Disordered" evidence="6">
    <location>
        <begin position="222"/>
        <end position="250"/>
    </location>
</feature>
<evidence type="ECO:0000256" key="1">
    <source>
        <dbReference type="ARBA" id="ARBA00022723"/>
    </source>
</evidence>
<keyword evidence="1" id="KW-0479">Metal-binding</keyword>
<protein>
    <recommendedName>
        <fullName evidence="7">CCHC-type domain-containing protein</fullName>
    </recommendedName>
</protein>
<keyword evidence="4" id="KW-0862">Zinc</keyword>
<proteinExistence type="predicted"/>
<dbReference type="PANTHER" id="PTHR47103">
    <property type="entry name" value="DNA-BINDING PROTEIN"/>
    <property type="match status" value="1"/>
</dbReference>
<dbReference type="Gene3D" id="4.10.60.10">
    <property type="entry name" value="Zinc finger, CCHC-type"/>
    <property type="match status" value="3"/>
</dbReference>
<organism evidence="8 9">
    <name type="scientific">Lasiosphaeria miniovina</name>
    <dbReference type="NCBI Taxonomy" id="1954250"/>
    <lineage>
        <taxon>Eukaryota</taxon>
        <taxon>Fungi</taxon>
        <taxon>Dikarya</taxon>
        <taxon>Ascomycota</taxon>
        <taxon>Pezizomycotina</taxon>
        <taxon>Sordariomycetes</taxon>
        <taxon>Sordariomycetidae</taxon>
        <taxon>Sordariales</taxon>
        <taxon>Lasiosphaeriaceae</taxon>
        <taxon>Lasiosphaeria</taxon>
    </lineage>
</organism>
<keyword evidence="2" id="KW-0677">Repeat</keyword>
<evidence type="ECO:0000259" key="7">
    <source>
        <dbReference type="PROSITE" id="PS50158"/>
    </source>
</evidence>
<dbReference type="GO" id="GO:0008270">
    <property type="term" value="F:zinc ion binding"/>
    <property type="evidence" value="ECO:0007669"/>
    <property type="project" value="UniProtKB-KW"/>
</dbReference>
<feature type="domain" description="CCHC-type" evidence="7">
    <location>
        <begin position="60"/>
        <end position="74"/>
    </location>
</feature>
<evidence type="ECO:0000256" key="5">
    <source>
        <dbReference type="PROSITE-ProRule" id="PRU00047"/>
    </source>
</evidence>
<dbReference type="SMART" id="SM00343">
    <property type="entry name" value="ZnF_C2HC"/>
    <property type="match status" value="7"/>
</dbReference>
<dbReference type="InterPro" id="IPR036875">
    <property type="entry name" value="Znf_CCHC_sf"/>
</dbReference>
<dbReference type="InterPro" id="IPR001878">
    <property type="entry name" value="Znf_CCHC"/>
</dbReference>
<gene>
    <name evidence="8" type="ORF">B0T26DRAFT_146630</name>
</gene>
<keyword evidence="9" id="KW-1185">Reference proteome</keyword>
<reference evidence="8" key="1">
    <citation type="submission" date="2023-06" db="EMBL/GenBank/DDBJ databases">
        <title>Genome-scale phylogeny and comparative genomics of the fungal order Sordariales.</title>
        <authorList>
            <consortium name="Lawrence Berkeley National Laboratory"/>
            <person name="Hensen N."/>
            <person name="Bonometti L."/>
            <person name="Westerberg I."/>
            <person name="Brannstrom I.O."/>
            <person name="Guillou S."/>
            <person name="Cros-Aarteil S."/>
            <person name="Calhoun S."/>
            <person name="Haridas S."/>
            <person name="Kuo A."/>
            <person name="Mondo S."/>
            <person name="Pangilinan J."/>
            <person name="Riley R."/>
            <person name="LaButti K."/>
            <person name="Andreopoulos B."/>
            <person name="Lipzen A."/>
            <person name="Chen C."/>
            <person name="Yanf M."/>
            <person name="Daum C."/>
            <person name="Ng V."/>
            <person name="Clum A."/>
            <person name="Steindorff A."/>
            <person name="Ohm R."/>
            <person name="Martin F."/>
            <person name="Silar P."/>
            <person name="Natvig D."/>
            <person name="Lalanne C."/>
            <person name="Gautier V."/>
            <person name="Ament-velasquez S.L."/>
            <person name="Kruys A."/>
            <person name="Hutchinson M.I."/>
            <person name="Powell A.J."/>
            <person name="Barry K."/>
            <person name="Miller A.N."/>
            <person name="Grigoriev I.V."/>
            <person name="Debuchy R."/>
            <person name="Gladieux P."/>
            <person name="Thoren M.H."/>
            <person name="Johannesson H."/>
        </authorList>
    </citation>
    <scope>NUCLEOTIDE SEQUENCE</scope>
    <source>
        <strain evidence="8">SMH2392-1A</strain>
    </source>
</reference>
<dbReference type="SUPFAM" id="SSF57756">
    <property type="entry name" value="Retrovirus zinc finger-like domains"/>
    <property type="match status" value="3"/>
</dbReference>
<evidence type="ECO:0000256" key="4">
    <source>
        <dbReference type="ARBA" id="ARBA00022833"/>
    </source>
</evidence>
<evidence type="ECO:0000256" key="2">
    <source>
        <dbReference type="ARBA" id="ARBA00022737"/>
    </source>
</evidence>
<keyword evidence="3 5" id="KW-0863">Zinc-finger</keyword>
<dbReference type="RefSeq" id="XP_060300679.1">
    <property type="nucleotide sequence ID" value="XM_060433435.1"/>
</dbReference>
<dbReference type="PANTHER" id="PTHR47103:SF8">
    <property type="entry name" value="DNA-BINDING PROTEIN"/>
    <property type="match status" value="1"/>
</dbReference>
<dbReference type="GeneID" id="85316706"/>
<dbReference type="GO" id="GO:0003676">
    <property type="term" value="F:nucleic acid binding"/>
    <property type="evidence" value="ECO:0007669"/>
    <property type="project" value="InterPro"/>
</dbReference>
<evidence type="ECO:0000256" key="3">
    <source>
        <dbReference type="ARBA" id="ARBA00022771"/>
    </source>
</evidence>
<evidence type="ECO:0000313" key="9">
    <source>
        <dbReference type="Proteomes" id="UP001172101"/>
    </source>
</evidence>
<evidence type="ECO:0000256" key="6">
    <source>
        <dbReference type="SAM" id="MobiDB-lite"/>
    </source>
</evidence>
<dbReference type="EMBL" id="JAUIRO010000002">
    <property type="protein sequence ID" value="KAK0727824.1"/>
    <property type="molecule type" value="Genomic_DNA"/>
</dbReference>
<name>A0AA40B560_9PEZI</name>
<comment type="caution">
    <text evidence="8">The sequence shown here is derived from an EMBL/GenBank/DDBJ whole genome shotgun (WGS) entry which is preliminary data.</text>
</comment>
<dbReference type="PROSITE" id="PS50158">
    <property type="entry name" value="ZF_CCHC"/>
    <property type="match status" value="1"/>
</dbReference>
<dbReference type="AlphaFoldDB" id="A0AA40B560"/>
<evidence type="ECO:0000313" key="8">
    <source>
        <dbReference type="EMBL" id="KAK0727824.1"/>
    </source>
</evidence>
<sequence length="250" mass="28333">MPIKDEERLESIHTIPIKHEKRLELAHTTPAYQKIPPIRCSICQSIGHDKDRCRRANITCHACGEKGHFHYRCPTNIVCYMCGGKGHSGIYCKKPPELCENCQQRGHTLKKCKFCVYCNAEGHATKTCMSQVICRLCKGAGHRELKCPTQPCIMCNKTGHQELKCPERFVGGDPGIMRVPHLMGMGFRARLRKQQKKATINSTANSARQKLIDEIIQKVYPETLPREPRAEGLTSENNHDDEAIDTDDEH</sequence>